<keyword evidence="5" id="KW-1185">Reference proteome</keyword>
<sequence>MDEVEKEVERFRFTKSKPVYEKRRDLFVHIPSFWYIVLAEHEDFQEYIQTDDMKYLEFIKEIYVEYLLDDDPMKFSITFGFEAPNGEIETQTVTKRFEKIHDVETGEEKLISDAVDIKWPAELDSINPHLIKAKGELAPADKRKYRAGMKSFFAFFAWTGKKPGKEFRHGEDLALLIVEDLFPHATKYYTEAAPGLGDGADDEEVVSSSEELDLDDEPAAKRAKTTP</sequence>
<accession>A0A9P8P1M6</accession>
<feature type="compositionally biased region" description="Acidic residues" evidence="3">
    <location>
        <begin position="199"/>
        <end position="217"/>
    </location>
</feature>
<organism evidence="4 5">
    <name type="scientific">Ogataea polymorpha</name>
    <dbReference type="NCBI Taxonomy" id="460523"/>
    <lineage>
        <taxon>Eukaryota</taxon>
        <taxon>Fungi</taxon>
        <taxon>Dikarya</taxon>
        <taxon>Ascomycota</taxon>
        <taxon>Saccharomycotina</taxon>
        <taxon>Pichiomycetes</taxon>
        <taxon>Pichiales</taxon>
        <taxon>Pichiaceae</taxon>
        <taxon>Ogataea</taxon>
    </lineage>
</organism>
<dbReference type="GO" id="GO:0006334">
    <property type="term" value="P:nucleosome assembly"/>
    <property type="evidence" value="ECO:0007669"/>
    <property type="project" value="InterPro"/>
</dbReference>
<evidence type="ECO:0000256" key="3">
    <source>
        <dbReference type="SAM" id="MobiDB-lite"/>
    </source>
</evidence>
<reference evidence="4" key="2">
    <citation type="submission" date="2021-01" db="EMBL/GenBank/DDBJ databases">
        <authorList>
            <person name="Schikora-Tamarit M.A."/>
        </authorList>
    </citation>
    <scope>NUCLEOTIDE SEQUENCE</scope>
    <source>
        <strain evidence="4">NCAIM Y.01608</strain>
    </source>
</reference>
<dbReference type="InterPro" id="IPR037231">
    <property type="entry name" value="NAP-like_sf"/>
</dbReference>
<dbReference type="AlphaFoldDB" id="A0A9P8P1M6"/>
<evidence type="ECO:0000256" key="2">
    <source>
        <dbReference type="RuleBase" id="RU003876"/>
    </source>
</evidence>
<dbReference type="InterPro" id="IPR002164">
    <property type="entry name" value="NAP_family"/>
</dbReference>
<dbReference type="SUPFAM" id="SSF143113">
    <property type="entry name" value="NAP-like"/>
    <property type="match status" value="1"/>
</dbReference>
<dbReference type="PANTHER" id="PTHR11875">
    <property type="entry name" value="TESTIS-SPECIFIC Y-ENCODED PROTEIN"/>
    <property type="match status" value="1"/>
</dbReference>
<proteinExistence type="inferred from homology"/>
<dbReference type="GO" id="GO:0005634">
    <property type="term" value="C:nucleus"/>
    <property type="evidence" value="ECO:0007669"/>
    <property type="project" value="InterPro"/>
</dbReference>
<comment type="similarity">
    <text evidence="1 2">Belongs to the nucleosome assembly protein (NAP) family.</text>
</comment>
<dbReference type="Proteomes" id="UP000788993">
    <property type="component" value="Unassembled WGS sequence"/>
</dbReference>
<reference evidence="4" key="1">
    <citation type="journal article" date="2021" name="Open Biol.">
        <title>Shared evolutionary footprints suggest mitochondrial oxidative damage underlies multiple complex I losses in fungi.</title>
        <authorList>
            <person name="Schikora-Tamarit M.A."/>
            <person name="Marcet-Houben M."/>
            <person name="Nosek J."/>
            <person name="Gabaldon T."/>
        </authorList>
    </citation>
    <scope>NUCLEOTIDE SEQUENCE</scope>
    <source>
        <strain evidence="4">NCAIM Y.01608</strain>
    </source>
</reference>
<evidence type="ECO:0000256" key="1">
    <source>
        <dbReference type="ARBA" id="ARBA00009947"/>
    </source>
</evidence>
<dbReference type="EMBL" id="JAEUBD010001266">
    <property type="protein sequence ID" value="KAH3663207.1"/>
    <property type="molecule type" value="Genomic_DNA"/>
</dbReference>
<dbReference type="Pfam" id="PF00956">
    <property type="entry name" value="NAP"/>
    <property type="match status" value="1"/>
</dbReference>
<feature type="region of interest" description="Disordered" evidence="3">
    <location>
        <begin position="192"/>
        <end position="227"/>
    </location>
</feature>
<evidence type="ECO:0000313" key="4">
    <source>
        <dbReference type="EMBL" id="KAH3663207.1"/>
    </source>
</evidence>
<dbReference type="Gene3D" id="3.30.1120.90">
    <property type="entry name" value="Nucleosome assembly protein"/>
    <property type="match status" value="1"/>
</dbReference>
<evidence type="ECO:0000313" key="5">
    <source>
        <dbReference type="Proteomes" id="UP000788993"/>
    </source>
</evidence>
<comment type="caution">
    <text evidence="4">The sequence shown here is derived from an EMBL/GenBank/DDBJ whole genome shotgun (WGS) entry which is preliminary data.</text>
</comment>
<name>A0A9P8P1M6_9ASCO</name>
<gene>
    <name evidence="4" type="ORF">OGATHE_004783</name>
</gene>
<protein>
    <submittedName>
        <fullName evidence="4">Uncharacterized protein</fullName>
    </submittedName>
</protein>